<keyword evidence="4" id="KW-1185">Reference proteome</keyword>
<evidence type="ECO:0000313" key="4">
    <source>
        <dbReference type="Proteomes" id="UP001217918"/>
    </source>
</evidence>
<dbReference type="PROSITE" id="PS51925">
    <property type="entry name" value="SWIB_MDM2"/>
    <property type="match status" value="1"/>
</dbReference>
<evidence type="ECO:0000259" key="2">
    <source>
        <dbReference type="PROSITE" id="PS51925"/>
    </source>
</evidence>
<reference evidence="3" key="1">
    <citation type="journal article" date="2023" name="Mol. Plant Microbe Interact.">
        <title>Elucidating the Obligate Nature and Biological Capacity of an Invasive Fungal Corn Pathogen.</title>
        <authorList>
            <person name="MacCready J.S."/>
            <person name="Roggenkamp E.M."/>
            <person name="Gdanetz K."/>
            <person name="Chilvers M.I."/>
        </authorList>
    </citation>
    <scope>NUCLEOTIDE SEQUENCE</scope>
    <source>
        <strain evidence="3">PM02</strain>
    </source>
</reference>
<dbReference type="SMART" id="SM00151">
    <property type="entry name" value="SWIB"/>
    <property type="match status" value="1"/>
</dbReference>
<evidence type="ECO:0000256" key="1">
    <source>
        <dbReference type="SAM" id="MobiDB-lite"/>
    </source>
</evidence>
<feature type="compositionally biased region" description="Basic and acidic residues" evidence="1">
    <location>
        <begin position="68"/>
        <end position="85"/>
    </location>
</feature>
<dbReference type="InterPro" id="IPR036885">
    <property type="entry name" value="SWIB_MDM2_dom_sf"/>
</dbReference>
<dbReference type="AlphaFoldDB" id="A0AAD9MCU4"/>
<dbReference type="InterPro" id="IPR003121">
    <property type="entry name" value="SWIB_MDM2_domain"/>
</dbReference>
<feature type="domain" description="DM2" evidence="2">
    <location>
        <begin position="280"/>
        <end position="357"/>
    </location>
</feature>
<dbReference type="CDD" id="cd10568">
    <property type="entry name" value="SWIB_like"/>
    <property type="match status" value="1"/>
</dbReference>
<protein>
    <recommendedName>
        <fullName evidence="2">DM2 domain-containing protein</fullName>
    </recommendedName>
</protein>
<accession>A0AAD9MCU4</accession>
<name>A0AAD9MCU4_9PEZI</name>
<gene>
    <name evidence="3" type="ORF">P8C59_006006</name>
</gene>
<feature type="compositionally biased region" description="Low complexity" evidence="1">
    <location>
        <begin position="49"/>
        <end position="66"/>
    </location>
</feature>
<dbReference type="PANTHER" id="PTHR13844">
    <property type="entry name" value="SWI/SNF-RELATED MATRIX-ASSOCIATED ACTIN-DEPENDENT REGULATOR OF CHROMATIN SUBFAMILY D"/>
    <property type="match status" value="1"/>
</dbReference>
<sequence>MQPQYRNYGPQPLARPPPHVGGPHAAPAARRGGIGPMMAPTAQGHHGIALSQSQLAQQQQQQQQQQEFARDQAKRRSRKPTDKTLPDGVIDALIDGDVGENYNKLRDFERRLDATMTRKRLDIVDSVSRNAKRYRTLRIWITNEVEDQPWQGNMSMDSFDFSANLESSYRVKIEGRLLDDDEDEDKDDKDDNKIDKSTETRLASAKRADRSRFSHFFKAMTVDFDRSKSRAAADAIVEWKKPDKTAAGSNLPAAADFDELTFKRNGDENTNITIKLYRHEEPERFTLSPALAEIVDMQEATRAEVIMGIWDYIKVMKLQEEEEKRNFRCDELLRRVLQRDAGYIPHLQEYINAHLHPLRPVKLAYTIRVDEPFHRAGGGPAPTIYDVRVAVDDPLRAKLVPFIHNGQYVSMLKEVAALDDQLATLVQAVANSKAKHAFLGALCGNPVGFVRDWLSSQKRDLEVVLGEATRGGGEDAAGDEWRRGGAESMWASQNARESVNYLLAKQPVLR</sequence>
<dbReference type="InterPro" id="IPR019835">
    <property type="entry name" value="SWIB_domain"/>
</dbReference>
<feature type="compositionally biased region" description="Low complexity" evidence="1">
    <location>
        <begin position="21"/>
        <end position="31"/>
    </location>
</feature>
<dbReference type="Pfam" id="PF02201">
    <property type="entry name" value="SWIB"/>
    <property type="match status" value="1"/>
</dbReference>
<proteinExistence type="predicted"/>
<dbReference type="SUPFAM" id="SSF47592">
    <property type="entry name" value="SWIB/MDM2 domain"/>
    <property type="match status" value="1"/>
</dbReference>
<dbReference type="EMBL" id="JAQQPM010000005">
    <property type="protein sequence ID" value="KAK2071597.1"/>
    <property type="molecule type" value="Genomic_DNA"/>
</dbReference>
<organism evidence="3 4">
    <name type="scientific">Phyllachora maydis</name>
    <dbReference type="NCBI Taxonomy" id="1825666"/>
    <lineage>
        <taxon>Eukaryota</taxon>
        <taxon>Fungi</taxon>
        <taxon>Dikarya</taxon>
        <taxon>Ascomycota</taxon>
        <taxon>Pezizomycotina</taxon>
        <taxon>Sordariomycetes</taxon>
        <taxon>Sordariomycetidae</taxon>
        <taxon>Phyllachorales</taxon>
        <taxon>Phyllachoraceae</taxon>
        <taxon>Phyllachora</taxon>
    </lineage>
</organism>
<dbReference type="Gene3D" id="1.10.245.10">
    <property type="entry name" value="SWIB/MDM2 domain"/>
    <property type="match status" value="1"/>
</dbReference>
<evidence type="ECO:0000313" key="3">
    <source>
        <dbReference type="EMBL" id="KAK2071597.1"/>
    </source>
</evidence>
<feature type="region of interest" description="Disordered" evidence="1">
    <location>
        <begin position="1"/>
        <end position="88"/>
    </location>
</feature>
<dbReference type="Proteomes" id="UP001217918">
    <property type="component" value="Unassembled WGS sequence"/>
</dbReference>
<comment type="caution">
    <text evidence="3">The sequence shown here is derived from an EMBL/GenBank/DDBJ whole genome shotgun (WGS) entry which is preliminary data.</text>
</comment>